<protein>
    <recommendedName>
        <fullName evidence="2">Galectin</fullName>
    </recommendedName>
</protein>
<dbReference type="CDD" id="cd00070">
    <property type="entry name" value="GLECT"/>
    <property type="match status" value="1"/>
</dbReference>
<dbReference type="InterPro" id="IPR001079">
    <property type="entry name" value="Galectin_CRD"/>
</dbReference>
<dbReference type="Gene3D" id="2.60.120.200">
    <property type="match status" value="1"/>
</dbReference>
<dbReference type="InterPro" id="IPR044156">
    <property type="entry name" value="Galectin-like"/>
</dbReference>
<feature type="domain" description="Galectin" evidence="3">
    <location>
        <begin position="149"/>
        <end position="280"/>
    </location>
</feature>
<organism evidence="4 5">
    <name type="scientific">Plakobranchus ocellatus</name>
    <dbReference type="NCBI Taxonomy" id="259542"/>
    <lineage>
        <taxon>Eukaryota</taxon>
        <taxon>Metazoa</taxon>
        <taxon>Spiralia</taxon>
        <taxon>Lophotrochozoa</taxon>
        <taxon>Mollusca</taxon>
        <taxon>Gastropoda</taxon>
        <taxon>Heterobranchia</taxon>
        <taxon>Euthyneura</taxon>
        <taxon>Panpulmonata</taxon>
        <taxon>Sacoglossa</taxon>
        <taxon>Placobranchoidea</taxon>
        <taxon>Plakobranchidae</taxon>
        <taxon>Plakobranchus</taxon>
    </lineage>
</organism>
<dbReference type="EMBL" id="BLXT01008189">
    <property type="protein sequence ID" value="GFO46546.1"/>
    <property type="molecule type" value="Genomic_DNA"/>
</dbReference>
<evidence type="ECO:0000256" key="2">
    <source>
        <dbReference type="RuleBase" id="RU102079"/>
    </source>
</evidence>
<sequence>MLGGRESSVLIQPPKRVDSETLCLMLARLSDIFAAPNRMYLRYWLPLILTLSLTSGECDLTPRYDSVVPGNVTGISCQEDHTPNMTSSRCVLLCHAALGCRAAVAVCSSSACFCTHCADIFNIDFEAVGVESHLKGRIFAEYLAFPPGRLIPIPNGLSVGQVIRVRVKLASYSTRLLLLTQENANIAFSMAFRFYSKSIVRNSYIKGWGPEERSKPHFNFSPGQEIEVLYIVKSTEYVVYINSENFFAFEHRVHDLHSIKNIQIDSMNSAGSLIHVFITD</sequence>
<gene>
    <name evidence="4" type="ORF">PoB_007305100</name>
</gene>
<dbReference type="AlphaFoldDB" id="A0AAV4DRQ2"/>
<name>A0AAV4DRQ2_9GAST</name>
<evidence type="ECO:0000313" key="4">
    <source>
        <dbReference type="EMBL" id="GFO46546.1"/>
    </source>
</evidence>
<evidence type="ECO:0000256" key="1">
    <source>
        <dbReference type="ARBA" id="ARBA00022734"/>
    </source>
</evidence>
<dbReference type="InterPro" id="IPR013320">
    <property type="entry name" value="ConA-like_dom_sf"/>
</dbReference>
<dbReference type="PANTHER" id="PTHR11346:SF176">
    <property type="entry name" value="32 KDA BETA-GALACTOSIDE-BINDING LECTIN LEC-3"/>
    <property type="match status" value="1"/>
</dbReference>
<dbReference type="SMART" id="SM00276">
    <property type="entry name" value="GLECT"/>
    <property type="match status" value="1"/>
</dbReference>
<evidence type="ECO:0000259" key="3">
    <source>
        <dbReference type="PROSITE" id="PS51304"/>
    </source>
</evidence>
<evidence type="ECO:0000313" key="5">
    <source>
        <dbReference type="Proteomes" id="UP000735302"/>
    </source>
</evidence>
<proteinExistence type="predicted"/>
<comment type="caution">
    <text evidence="4">The sequence shown here is derived from an EMBL/GenBank/DDBJ whole genome shotgun (WGS) entry which is preliminary data.</text>
</comment>
<keyword evidence="5" id="KW-1185">Reference proteome</keyword>
<keyword evidence="1 2" id="KW-0430">Lectin</keyword>
<dbReference type="SUPFAM" id="SSF49899">
    <property type="entry name" value="Concanavalin A-like lectins/glucanases"/>
    <property type="match status" value="1"/>
</dbReference>
<dbReference type="GO" id="GO:0030246">
    <property type="term" value="F:carbohydrate binding"/>
    <property type="evidence" value="ECO:0007669"/>
    <property type="project" value="UniProtKB-UniRule"/>
</dbReference>
<dbReference type="PANTHER" id="PTHR11346">
    <property type="entry name" value="GALECTIN"/>
    <property type="match status" value="1"/>
</dbReference>
<dbReference type="Pfam" id="PF00337">
    <property type="entry name" value="Gal-bind_lectin"/>
    <property type="match status" value="1"/>
</dbReference>
<dbReference type="PROSITE" id="PS51304">
    <property type="entry name" value="GALECTIN"/>
    <property type="match status" value="1"/>
</dbReference>
<accession>A0AAV4DRQ2</accession>
<reference evidence="4 5" key="1">
    <citation type="journal article" date="2021" name="Elife">
        <title>Chloroplast acquisition without the gene transfer in kleptoplastic sea slugs, Plakobranchus ocellatus.</title>
        <authorList>
            <person name="Maeda T."/>
            <person name="Takahashi S."/>
            <person name="Yoshida T."/>
            <person name="Shimamura S."/>
            <person name="Takaki Y."/>
            <person name="Nagai Y."/>
            <person name="Toyoda A."/>
            <person name="Suzuki Y."/>
            <person name="Arimoto A."/>
            <person name="Ishii H."/>
            <person name="Satoh N."/>
            <person name="Nishiyama T."/>
            <person name="Hasebe M."/>
            <person name="Maruyama T."/>
            <person name="Minagawa J."/>
            <person name="Obokata J."/>
            <person name="Shigenobu S."/>
        </authorList>
    </citation>
    <scope>NUCLEOTIDE SEQUENCE [LARGE SCALE GENOMIC DNA]</scope>
</reference>
<dbReference type="Proteomes" id="UP000735302">
    <property type="component" value="Unassembled WGS sequence"/>
</dbReference>
<dbReference type="SMART" id="SM00908">
    <property type="entry name" value="Gal-bind_lectin"/>
    <property type="match status" value="1"/>
</dbReference>